<feature type="chain" id="PRO_5042810397" evidence="4">
    <location>
        <begin position="21"/>
        <end position="636"/>
    </location>
</feature>
<dbReference type="GO" id="GO:0050660">
    <property type="term" value="F:flavin adenine dinucleotide binding"/>
    <property type="evidence" value="ECO:0007669"/>
    <property type="project" value="InterPro"/>
</dbReference>
<keyword evidence="3" id="KW-0274">FAD</keyword>
<dbReference type="RefSeq" id="XP_062642584.1">
    <property type="nucleotide sequence ID" value="XM_062786827.1"/>
</dbReference>
<dbReference type="Proteomes" id="UP001302602">
    <property type="component" value="Unassembled WGS sequence"/>
</dbReference>
<dbReference type="SUPFAM" id="SSF54373">
    <property type="entry name" value="FAD-linked reductases, C-terminal domain"/>
    <property type="match status" value="1"/>
</dbReference>
<comment type="cofactor">
    <cofactor evidence="3">
        <name>FAD</name>
        <dbReference type="ChEBI" id="CHEBI:57692"/>
    </cofactor>
</comment>
<dbReference type="PROSITE" id="PS00624">
    <property type="entry name" value="GMC_OXRED_2"/>
    <property type="match status" value="1"/>
</dbReference>
<comment type="similarity">
    <text evidence="1">Belongs to the GMC oxidoreductase family.</text>
</comment>
<evidence type="ECO:0000256" key="1">
    <source>
        <dbReference type="ARBA" id="ARBA00010790"/>
    </source>
</evidence>
<feature type="binding site" evidence="3">
    <location>
        <begin position="48"/>
        <end position="49"/>
    </location>
    <ligand>
        <name>FAD</name>
        <dbReference type="ChEBI" id="CHEBI:57692"/>
    </ligand>
</feature>
<dbReference type="InterPro" id="IPR000172">
    <property type="entry name" value="GMC_OxRdtase_N"/>
</dbReference>
<dbReference type="Gene3D" id="3.30.560.10">
    <property type="entry name" value="Glucose Oxidase, domain 3"/>
    <property type="match status" value="1"/>
</dbReference>
<proteinExistence type="inferred from homology"/>
<reference evidence="6" key="2">
    <citation type="submission" date="2023-05" db="EMBL/GenBank/DDBJ databases">
        <authorList>
            <consortium name="Lawrence Berkeley National Laboratory"/>
            <person name="Steindorff A."/>
            <person name="Hensen N."/>
            <person name="Bonometti L."/>
            <person name="Westerberg I."/>
            <person name="Brannstrom I.O."/>
            <person name="Guillou S."/>
            <person name="Cros-Aarteil S."/>
            <person name="Calhoun S."/>
            <person name="Haridas S."/>
            <person name="Kuo A."/>
            <person name="Mondo S."/>
            <person name="Pangilinan J."/>
            <person name="Riley R."/>
            <person name="Labutti K."/>
            <person name="Andreopoulos B."/>
            <person name="Lipzen A."/>
            <person name="Chen C."/>
            <person name="Yanf M."/>
            <person name="Daum C."/>
            <person name="Ng V."/>
            <person name="Clum A."/>
            <person name="Ohm R."/>
            <person name="Martin F."/>
            <person name="Silar P."/>
            <person name="Natvig D."/>
            <person name="Lalanne C."/>
            <person name="Gautier V."/>
            <person name="Ament-Velasquez S.L."/>
            <person name="Kruys A."/>
            <person name="Hutchinson M.I."/>
            <person name="Powell A.J."/>
            <person name="Barry K."/>
            <person name="Miller A.N."/>
            <person name="Grigoriev I.V."/>
            <person name="Debuchy R."/>
            <person name="Gladieux P."/>
            <person name="Thoren M.H."/>
            <person name="Johannesson H."/>
        </authorList>
    </citation>
    <scope>NUCLEOTIDE SEQUENCE</scope>
    <source>
        <strain evidence="6">CBS 731.68</strain>
    </source>
</reference>
<gene>
    <name evidence="6" type="ORF">N657DRAFT_326261</name>
</gene>
<dbReference type="Gene3D" id="3.50.50.60">
    <property type="entry name" value="FAD/NAD(P)-binding domain"/>
    <property type="match status" value="1"/>
</dbReference>
<feature type="domain" description="Glucose-methanol-choline oxidoreductase N-terminal" evidence="5">
    <location>
        <begin position="316"/>
        <end position="330"/>
    </location>
</feature>
<dbReference type="GO" id="GO:0016614">
    <property type="term" value="F:oxidoreductase activity, acting on CH-OH group of donors"/>
    <property type="evidence" value="ECO:0007669"/>
    <property type="project" value="InterPro"/>
</dbReference>
<dbReference type="AlphaFoldDB" id="A0AAN6TR86"/>
<feature type="binding site" evidence="3">
    <location>
        <position position="120"/>
    </location>
    <ligand>
        <name>FAD</name>
        <dbReference type="ChEBI" id="CHEBI:57692"/>
    </ligand>
</feature>
<comment type="caution">
    <text evidence="6">The sequence shown here is derived from an EMBL/GenBank/DDBJ whole genome shotgun (WGS) entry which is preliminary data.</text>
</comment>
<dbReference type="GeneID" id="87823597"/>
<protein>
    <submittedName>
        <fullName evidence="6">GMC oxidoreductase</fullName>
    </submittedName>
</protein>
<name>A0AAN6TR86_9PEZI</name>
<dbReference type="InterPro" id="IPR007867">
    <property type="entry name" value="GMC_OxRtase_C"/>
</dbReference>
<feature type="signal peptide" evidence="4">
    <location>
        <begin position="1"/>
        <end position="20"/>
    </location>
</feature>
<dbReference type="PANTHER" id="PTHR11552:SF115">
    <property type="entry name" value="DEHYDROGENASE XPTC-RELATED"/>
    <property type="match status" value="1"/>
</dbReference>
<evidence type="ECO:0000313" key="6">
    <source>
        <dbReference type="EMBL" id="KAK4118811.1"/>
    </source>
</evidence>
<dbReference type="SUPFAM" id="SSF51905">
    <property type="entry name" value="FAD/NAD(P)-binding domain"/>
    <property type="match status" value="1"/>
</dbReference>
<evidence type="ECO:0000313" key="7">
    <source>
        <dbReference type="Proteomes" id="UP001302602"/>
    </source>
</evidence>
<keyword evidence="3" id="KW-0285">Flavoprotein</keyword>
<evidence type="ECO:0000256" key="2">
    <source>
        <dbReference type="PIRSR" id="PIRSR000137-1"/>
    </source>
</evidence>
<keyword evidence="7" id="KW-1185">Reference proteome</keyword>
<organism evidence="6 7">
    <name type="scientific">Parathielavia appendiculata</name>
    <dbReference type="NCBI Taxonomy" id="2587402"/>
    <lineage>
        <taxon>Eukaryota</taxon>
        <taxon>Fungi</taxon>
        <taxon>Dikarya</taxon>
        <taxon>Ascomycota</taxon>
        <taxon>Pezizomycotina</taxon>
        <taxon>Sordariomycetes</taxon>
        <taxon>Sordariomycetidae</taxon>
        <taxon>Sordariales</taxon>
        <taxon>Chaetomiaceae</taxon>
        <taxon>Parathielavia</taxon>
    </lineage>
</organism>
<reference evidence="6" key="1">
    <citation type="journal article" date="2023" name="Mol. Phylogenet. Evol.">
        <title>Genome-scale phylogeny and comparative genomics of the fungal order Sordariales.</title>
        <authorList>
            <person name="Hensen N."/>
            <person name="Bonometti L."/>
            <person name="Westerberg I."/>
            <person name="Brannstrom I.O."/>
            <person name="Guillou S."/>
            <person name="Cros-Aarteil S."/>
            <person name="Calhoun S."/>
            <person name="Haridas S."/>
            <person name="Kuo A."/>
            <person name="Mondo S."/>
            <person name="Pangilinan J."/>
            <person name="Riley R."/>
            <person name="LaButti K."/>
            <person name="Andreopoulos B."/>
            <person name="Lipzen A."/>
            <person name="Chen C."/>
            <person name="Yan M."/>
            <person name="Daum C."/>
            <person name="Ng V."/>
            <person name="Clum A."/>
            <person name="Steindorff A."/>
            <person name="Ohm R.A."/>
            <person name="Martin F."/>
            <person name="Silar P."/>
            <person name="Natvig D.O."/>
            <person name="Lalanne C."/>
            <person name="Gautier V."/>
            <person name="Ament-Velasquez S.L."/>
            <person name="Kruys A."/>
            <person name="Hutchinson M.I."/>
            <person name="Powell A.J."/>
            <person name="Barry K."/>
            <person name="Miller A.N."/>
            <person name="Grigoriev I.V."/>
            <person name="Debuchy R."/>
            <person name="Gladieux P."/>
            <person name="Hiltunen Thoren M."/>
            <person name="Johannesson H."/>
        </authorList>
    </citation>
    <scope>NUCLEOTIDE SEQUENCE</scope>
    <source>
        <strain evidence="6">CBS 731.68</strain>
    </source>
</reference>
<feature type="binding site" evidence="3">
    <location>
        <position position="276"/>
    </location>
    <ligand>
        <name>FAD</name>
        <dbReference type="ChEBI" id="CHEBI:57692"/>
    </ligand>
</feature>
<dbReference type="EMBL" id="MU853259">
    <property type="protein sequence ID" value="KAK4118811.1"/>
    <property type="molecule type" value="Genomic_DNA"/>
</dbReference>
<dbReference type="Pfam" id="PF00732">
    <property type="entry name" value="GMC_oxred_N"/>
    <property type="match status" value="1"/>
</dbReference>
<evidence type="ECO:0000259" key="5">
    <source>
        <dbReference type="PROSITE" id="PS00624"/>
    </source>
</evidence>
<keyword evidence="4" id="KW-0732">Signal</keyword>
<dbReference type="Pfam" id="PF05199">
    <property type="entry name" value="GMC_oxred_C"/>
    <property type="match status" value="1"/>
</dbReference>
<accession>A0AAN6TR86</accession>
<feature type="active site" description="Proton acceptor" evidence="2">
    <location>
        <position position="622"/>
    </location>
</feature>
<sequence>MGFLSAAILSAAALASLAAAASIPHSNVKRQVSQLRSKYDFVIVGAGTSGLTVADRLSAAFPNKTVLVIEYGDIHFAPGVFDPPTNWMEAIPNPVPSWSFFSLPNPDMGNQTAFVMAGQVVGGSSASNGQFFDRGSRFDYDAWLDVGGLEFAGKSIKWNWNGIFPYFKKSVTFTEPPPAVAQQYNYTWDVSAYGGTTPIYSTFAAFQWADQPVLKKAWKEMGINSQGECAGGDKEGICWVPASQDPLTGRRSHAGLGHHADVVPRSNYDLLVKHQVVRVAYPKGPKYGPPLVEVRSLVDNHLFNVTVKGEVVISAGAFHTPTVLQRSGIGPASFLASAGIPLVLDLPGVGSNLQDHGGPSVTWNYSQPYSFYPLPADLANNATFKSEAIAAFDDTPSHGPYTIAMGNSAIYVSLPHMTPNSQAIINRIRQIATTPGAAASYLPPDIRSSPVMVAGYIAQLLTLANAFSNPAFPSLETPWATSVAPASAVSFLLHPLSRGTVRLNLTDHVAQPVLDYRAGSNPVDIDIQLAQVRFLRRLLATPTMQGYGASEIAPGADVAADDALLAEYVRRQSILSFQHPCCTAAMLPKGRGGVVGVDLKVHGAAGLRVADLSIAPLLVGSHTSSTAYAIGEKVSF</sequence>
<dbReference type="PIRSF" id="PIRSF000137">
    <property type="entry name" value="Alcohol_oxidase"/>
    <property type="match status" value="1"/>
</dbReference>
<feature type="active site" description="Proton donor" evidence="2">
    <location>
        <position position="579"/>
    </location>
</feature>
<evidence type="ECO:0000256" key="3">
    <source>
        <dbReference type="PIRSR" id="PIRSR000137-2"/>
    </source>
</evidence>
<dbReference type="InterPro" id="IPR036188">
    <property type="entry name" value="FAD/NAD-bd_sf"/>
</dbReference>
<dbReference type="GO" id="GO:0044550">
    <property type="term" value="P:secondary metabolite biosynthetic process"/>
    <property type="evidence" value="ECO:0007669"/>
    <property type="project" value="TreeGrafter"/>
</dbReference>
<evidence type="ECO:0000256" key="4">
    <source>
        <dbReference type="SAM" id="SignalP"/>
    </source>
</evidence>
<dbReference type="PANTHER" id="PTHR11552">
    <property type="entry name" value="GLUCOSE-METHANOL-CHOLINE GMC OXIDOREDUCTASE"/>
    <property type="match status" value="1"/>
</dbReference>
<dbReference type="InterPro" id="IPR012132">
    <property type="entry name" value="GMC_OxRdtase"/>
</dbReference>